<evidence type="ECO:0000313" key="13">
    <source>
        <dbReference type="Proteomes" id="UP001281614"/>
    </source>
</evidence>
<evidence type="ECO:0000256" key="2">
    <source>
        <dbReference type="ARBA" id="ARBA00006012"/>
    </source>
</evidence>
<evidence type="ECO:0000256" key="8">
    <source>
        <dbReference type="ARBA" id="ARBA00023136"/>
    </source>
</evidence>
<dbReference type="Gene3D" id="3.40.50.300">
    <property type="entry name" value="P-loop containing nucleotide triphosphate hydrolases"/>
    <property type="match status" value="2"/>
</dbReference>
<dbReference type="InterPro" id="IPR010929">
    <property type="entry name" value="PDR_CDR_ABC"/>
</dbReference>
<evidence type="ECO:0000256" key="7">
    <source>
        <dbReference type="ARBA" id="ARBA00022989"/>
    </source>
</evidence>
<dbReference type="InterPro" id="IPR013525">
    <property type="entry name" value="ABC2_TM"/>
</dbReference>
<dbReference type="Pfam" id="PF00005">
    <property type="entry name" value="ABC_tran"/>
    <property type="match status" value="2"/>
</dbReference>
<dbReference type="SMART" id="SM00382">
    <property type="entry name" value="AAA"/>
    <property type="match status" value="2"/>
</dbReference>
<keyword evidence="3" id="KW-0813">Transport</keyword>
<evidence type="ECO:0000256" key="10">
    <source>
        <dbReference type="SAM" id="Phobius"/>
    </source>
</evidence>
<feature type="transmembrane region" description="Helical" evidence="10">
    <location>
        <begin position="1335"/>
        <end position="1355"/>
    </location>
</feature>
<organism evidence="12 13">
    <name type="scientific">Colletotrichum kahawae</name>
    <name type="common">Coffee berry disease fungus</name>
    <dbReference type="NCBI Taxonomy" id="34407"/>
    <lineage>
        <taxon>Eukaryota</taxon>
        <taxon>Fungi</taxon>
        <taxon>Dikarya</taxon>
        <taxon>Ascomycota</taxon>
        <taxon>Pezizomycotina</taxon>
        <taxon>Sordariomycetes</taxon>
        <taxon>Hypocreomycetidae</taxon>
        <taxon>Glomerellales</taxon>
        <taxon>Glomerellaceae</taxon>
        <taxon>Colletotrichum</taxon>
        <taxon>Colletotrichum gloeosporioides species complex</taxon>
    </lineage>
</organism>
<name>A0AAD9YM02_COLKA</name>
<dbReference type="Pfam" id="PF19055">
    <property type="entry name" value="ABC2_membrane_7"/>
    <property type="match status" value="1"/>
</dbReference>
<comment type="similarity">
    <text evidence="2">Belongs to the ABC transporter superfamily. ABCG family. PDR (TC 3.A.1.205) subfamily.</text>
</comment>
<evidence type="ECO:0000259" key="11">
    <source>
        <dbReference type="PROSITE" id="PS50893"/>
    </source>
</evidence>
<feature type="domain" description="ABC transporter" evidence="11">
    <location>
        <begin position="67"/>
        <end position="314"/>
    </location>
</feature>
<keyword evidence="5" id="KW-0547">Nucleotide-binding</keyword>
<reference evidence="12" key="1">
    <citation type="submission" date="2023-02" db="EMBL/GenBank/DDBJ databases">
        <title>Colletotrichum kahawae CIFC_Que2 genome sequencing and assembly.</title>
        <authorList>
            <person name="Baroncelli R."/>
        </authorList>
    </citation>
    <scope>NUCLEOTIDE SEQUENCE</scope>
    <source>
        <strain evidence="12">CIFC_Que2</strain>
    </source>
</reference>
<keyword evidence="13" id="KW-1185">Reference proteome</keyword>
<dbReference type="InterPro" id="IPR034001">
    <property type="entry name" value="ABCG_PDR_1"/>
</dbReference>
<feature type="transmembrane region" description="Helical" evidence="10">
    <location>
        <begin position="1144"/>
        <end position="1165"/>
    </location>
</feature>
<accession>A0AAD9YM02</accession>
<dbReference type="CDD" id="cd03232">
    <property type="entry name" value="ABCG_PDR_domain2"/>
    <property type="match status" value="1"/>
</dbReference>
<dbReference type="GO" id="GO:0005524">
    <property type="term" value="F:ATP binding"/>
    <property type="evidence" value="ECO:0007669"/>
    <property type="project" value="UniProtKB-KW"/>
</dbReference>
<dbReference type="InterPro" id="IPR017871">
    <property type="entry name" value="ABC_transporter-like_CS"/>
</dbReference>
<dbReference type="InterPro" id="IPR034003">
    <property type="entry name" value="ABCG_PDR_2"/>
</dbReference>
<dbReference type="EMBL" id="VYYT01000099">
    <property type="protein sequence ID" value="KAK2770272.1"/>
    <property type="molecule type" value="Genomic_DNA"/>
</dbReference>
<feature type="transmembrane region" description="Helical" evidence="10">
    <location>
        <begin position="422"/>
        <end position="443"/>
    </location>
</feature>
<keyword evidence="6" id="KW-0067">ATP-binding</keyword>
<dbReference type="GO" id="GO:0140359">
    <property type="term" value="F:ABC-type transporter activity"/>
    <property type="evidence" value="ECO:0007669"/>
    <property type="project" value="InterPro"/>
</dbReference>
<evidence type="ECO:0000256" key="5">
    <source>
        <dbReference type="ARBA" id="ARBA00022741"/>
    </source>
</evidence>
<dbReference type="Pfam" id="PF01061">
    <property type="entry name" value="ABC2_membrane"/>
    <property type="match status" value="2"/>
</dbReference>
<gene>
    <name evidence="12" type="ORF">CKAH01_14850</name>
</gene>
<evidence type="ECO:0000256" key="6">
    <source>
        <dbReference type="ARBA" id="ARBA00022840"/>
    </source>
</evidence>
<dbReference type="GO" id="GO:0016020">
    <property type="term" value="C:membrane"/>
    <property type="evidence" value="ECO:0007669"/>
    <property type="project" value="UniProtKB-SubCell"/>
</dbReference>
<feature type="transmembrane region" description="Helical" evidence="10">
    <location>
        <begin position="674"/>
        <end position="695"/>
    </location>
</feature>
<evidence type="ECO:0000256" key="1">
    <source>
        <dbReference type="ARBA" id="ARBA00004141"/>
    </source>
</evidence>
<evidence type="ECO:0000313" key="12">
    <source>
        <dbReference type="EMBL" id="KAK2770272.1"/>
    </source>
</evidence>
<evidence type="ECO:0000256" key="3">
    <source>
        <dbReference type="ARBA" id="ARBA00022448"/>
    </source>
</evidence>
<dbReference type="SUPFAM" id="SSF52540">
    <property type="entry name" value="P-loop containing nucleoside triphosphate hydrolases"/>
    <property type="match status" value="2"/>
</dbReference>
<feature type="region of interest" description="Disordered" evidence="9">
    <location>
        <begin position="718"/>
        <end position="763"/>
    </location>
</feature>
<dbReference type="PROSITE" id="PS50893">
    <property type="entry name" value="ABC_TRANSPORTER_2"/>
    <property type="match status" value="2"/>
</dbReference>
<dbReference type="Proteomes" id="UP001281614">
    <property type="component" value="Unassembled WGS sequence"/>
</dbReference>
<dbReference type="InterPro" id="IPR027417">
    <property type="entry name" value="P-loop_NTPase"/>
</dbReference>
<dbReference type="InterPro" id="IPR003593">
    <property type="entry name" value="AAA+_ATPase"/>
</dbReference>
<dbReference type="GO" id="GO:0016887">
    <property type="term" value="F:ATP hydrolysis activity"/>
    <property type="evidence" value="ECO:0007669"/>
    <property type="project" value="InterPro"/>
</dbReference>
<dbReference type="Pfam" id="PF06422">
    <property type="entry name" value="PDR_CDR"/>
    <property type="match status" value="1"/>
</dbReference>
<dbReference type="InterPro" id="IPR043926">
    <property type="entry name" value="ABCG_dom"/>
</dbReference>
<comment type="caution">
    <text evidence="12">The sequence shown here is derived from an EMBL/GenBank/DDBJ whole genome shotgun (WGS) entry which is preliminary data.</text>
</comment>
<evidence type="ECO:0000256" key="4">
    <source>
        <dbReference type="ARBA" id="ARBA00022692"/>
    </source>
</evidence>
<comment type="subcellular location">
    <subcellularLocation>
        <location evidence="1">Membrane</location>
        <topology evidence="1">Multi-pass membrane protein</topology>
    </subcellularLocation>
</comment>
<feature type="transmembrane region" description="Helical" evidence="10">
    <location>
        <begin position="449"/>
        <end position="468"/>
    </location>
</feature>
<feature type="transmembrane region" description="Helical" evidence="10">
    <location>
        <begin position="534"/>
        <end position="552"/>
    </location>
</feature>
<protein>
    <submittedName>
        <fullName evidence="12">ABC drug exporter</fullName>
    </submittedName>
</protein>
<feature type="transmembrane region" description="Helical" evidence="10">
    <location>
        <begin position="510"/>
        <end position="528"/>
    </location>
</feature>
<keyword evidence="8 10" id="KW-0472">Membrane</keyword>
<keyword evidence="7 10" id="KW-1133">Transmembrane helix</keyword>
<keyword evidence="4 10" id="KW-0812">Transmembrane</keyword>
<dbReference type="CDD" id="cd03233">
    <property type="entry name" value="ABCG_PDR_domain1"/>
    <property type="match status" value="1"/>
</dbReference>
<feature type="domain" description="ABC transporter" evidence="11">
    <location>
        <begin position="766"/>
        <end position="1009"/>
    </location>
</feature>
<sequence length="1363" mass="151926">MMESLPPPNHDLLSEPLDYLPLYRTEGRGLGVLFENVTATGSPRVQRQIDDTVHLLLKIIRWPVEQIRQFAGNRRTVPRSIVQELTGVLFPGETAIVLGNPGAGCSTTLKLITNQHQEYTGVEGNIQYASISNTALPADLQSEIVYNSEEDIHIPHLKVKDTVDFALRLRKPAANKQSVRSFSSNMTRSILQSLGILHTADTIVGNAFVRGVSGGERKRVSLAEVLAANPSVVAWDNPIRGLDSSSAFDFLHMLKGLSREVGMTNVVSLYQASEAMYQECFDKVVLLYEGRLIYFGPVSRAKSYFESLGFQQLHRQTTPEFLTAITSTNERRIRTDYTGPLCLDPDSLASCFRSSDIYTEVLDEIARYKSNIATPVAEAAFRQEVSRTVDRYRIFKSMTSSLHNQILVSLQRHFRLLWSDRISFFTIIALCVVNALLCGSAFYDIPATATGSYVRSCAVFFPLIYFLLNALTEVKATVEARDILLKQQQLGMLHPVAYVMTETLGSIPTAFLQTILFSCLYYFLAGLSKSAAQFWTFELILFVYYCSYSALFRMLGAWAPSLSIGLLMSGCGTPLTLARAGYGPPWPTMLRWSSWIRRISPSPYALEALMTNEFEGLQLHCTLDELIPAGSSFQDVAHQGCSLPGAAPGETTNSGSYYLKEVYDYHYDHLWRNFGIIVAFWFAYTILASIGLTLMTRNKSNASGPVFRSGADVHCNGVAPKNYEPDLEKQQQQAGQPRFDPSSESDGGVTLTPDEPTKPSENSSVFTFEDINYTVTVAGKPKRLLNGVNGYVRAGQLTALMGASGAGKTTLLDVLSQRKSQGQVEGHMQLNSCDISPPFARSCGFVQQGDIHEPLSTVREALQFSAYLRQSADVTDAEKAAHAEHIIRLLELESIADAVIGEPGDGKLGVEERKRVTIGVELAARPSALLFLDEACLLLDFQAAYSIVRFLRRIAAEGIPIVCTIHQPSGVIFEMFDHVLLLAPGGNTVYFGETGDGCKELVEYFAKYGQNMDDSQNPAEFIISAVNKKAALRDWPQTWRESSEAASLRQKIHDLKRQANSIAQSGEASQQSAFAQPLGKQMFALTTRHARTIWRHGPYNLSRFTKSVFYSLIISFSFFQAETDVLSLQNRAGRERNGIYDYKALLFALIIVEIPWNIVLWTFIFLCNYWTVGFTNAASNAGFTYFSYLLLSLFCIGFCFLMPSLFGTKTLAGYANSLFWVLLMMFSGMLQPHGGMNDFYRPWLFWVDPMRYFLGATVSSAMNGVEVNCAPRDLAHFVPPAGETCYDYAATFLADSVGYLLNPNATDGCSYCKYTTGNDYLDTLDYAYSERWRDWAVFLGWCLVNFGLIWFVTWVSRIRFRLG</sequence>
<feature type="transmembrane region" description="Helical" evidence="10">
    <location>
        <begin position="1218"/>
        <end position="1236"/>
    </location>
</feature>
<dbReference type="FunFam" id="3.40.50.300:FF:000054">
    <property type="entry name" value="ABC multidrug transporter atrF"/>
    <property type="match status" value="1"/>
</dbReference>
<proteinExistence type="inferred from homology"/>
<dbReference type="InterPro" id="IPR003439">
    <property type="entry name" value="ABC_transporter-like_ATP-bd"/>
</dbReference>
<dbReference type="PANTHER" id="PTHR19241">
    <property type="entry name" value="ATP-BINDING CASSETTE TRANSPORTER"/>
    <property type="match status" value="1"/>
</dbReference>
<evidence type="ECO:0000256" key="9">
    <source>
        <dbReference type="SAM" id="MobiDB-lite"/>
    </source>
</evidence>
<dbReference type="PROSITE" id="PS00211">
    <property type="entry name" value="ABC_TRANSPORTER_1"/>
    <property type="match status" value="1"/>
</dbReference>
<feature type="transmembrane region" description="Helical" evidence="10">
    <location>
        <begin position="1185"/>
        <end position="1206"/>
    </location>
</feature>